<dbReference type="PIRSF" id="PIRSF038994">
    <property type="entry name" value="NagA"/>
    <property type="match status" value="1"/>
</dbReference>
<organism evidence="7 8">
    <name type="scientific">Nocardioides humi</name>
    <dbReference type="NCBI Taxonomy" id="449461"/>
    <lineage>
        <taxon>Bacteria</taxon>
        <taxon>Bacillati</taxon>
        <taxon>Actinomycetota</taxon>
        <taxon>Actinomycetes</taxon>
        <taxon>Propionibacteriales</taxon>
        <taxon>Nocardioidaceae</taxon>
        <taxon>Nocardioides</taxon>
    </lineage>
</organism>
<sequence>MTSLRVVGGSVDVAIADGVVVAGGAGDAPVYDASGLHVLPGLVDLQVNGAAGIDLTLEPERLWEVAAALPEYGVTAFLPTIITSAPAARVSALAVLAAGPPPGWAGAWPLGLHFEGPMIATTRKGAHPADRLVPPSGDLVAGWSREAGVAMVTIAPELPGALDVVSALVARGVVVALGHTEASAEQMAAAVDRGARSVTHLGNAMPAPAGRAPGPVAAALADPRLVAGVIADGHHLHPTTLAAYARALGPDRLLAVTDCTAALGMPDGPARLGDQRVVVREGTVRLEDGTLAGSAASLPQCLRVLRSATGWSLAEVVGCGTSVAADLVGDSSRGRLVLGARGDLTLVDDGLNVVATVVGGRVLHQSQGGGR</sequence>
<gene>
    <name evidence="7" type="primary">nagA</name>
    <name evidence="7" type="ORF">GCM10009788_32910</name>
</gene>
<keyword evidence="4 5" id="KW-0119">Carbohydrate metabolism</keyword>
<evidence type="ECO:0000313" key="8">
    <source>
        <dbReference type="Proteomes" id="UP001500842"/>
    </source>
</evidence>
<dbReference type="InterPro" id="IPR006680">
    <property type="entry name" value="Amidohydro-rel"/>
</dbReference>
<dbReference type="Proteomes" id="UP001500842">
    <property type="component" value="Unassembled WGS sequence"/>
</dbReference>
<evidence type="ECO:0000259" key="6">
    <source>
        <dbReference type="Pfam" id="PF01979"/>
    </source>
</evidence>
<name>A0ABN2AVA5_9ACTN</name>
<dbReference type="PANTHER" id="PTHR11113">
    <property type="entry name" value="N-ACETYLGLUCOSAMINE-6-PHOSPHATE DEACETYLASE"/>
    <property type="match status" value="1"/>
</dbReference>
<evidence type="ECO:0000256" key="2">
    <source>
        <dbReference type="ARBA" id="ARBA00022723"/>
    </source>
</evidence>
<accession>A0ABN2AVA5</accession>
<comment type="caution">
    <text evidence="7">The sequence shown here is derived from an EMBL/GenBank/DDBJ whole genome shotgun (WGS) entry which is preliminary data.</text>
</comment>
<dbReference type="Gene3D" id="3.20.20.140">
    <property type="entry name" value="Metal-dependent hydrolases"/>
    <property type="match status" value="1"/>
</dbReference>
<keyword evidence="8" id="KW-1185">Reference proteome</keyword>
<proteinExistence type="inferred from homology"/>
<keyword evidence="3 5" id="KW-0378">Hydrolase</keyword>
<dbReference type="Gene3D" id="2.30.40.10">
    <property type="entry name" value="Urease, subunit C, domain 1"/>
    <property type="match status" value="1"/>
</dbReference>
<feature type="domain" description="Amidohydrolase-related" evidence="6">
    <location>
        <begin position="38"/>
        <end position="362"/>
    </location>
</feature>
<dbReference type="EMBL" id="BAAAOR010000025">
    <property type="protein sequence ID" value="GAA1526840.1"/>
    <property type="molecule type" value="Genomic_DNA"/>
</dbReference>
<keyword evidence="2" id="KW-0479">Metal-binding</keyword>
<evidence type="ECO:0000256" key="5">
    <source>
        <dbReference type="PIRNR" id="PIRNR038994"/>
    </source>
</evidence>
<evidence type="ECO:0000256" key="3">
    <source>
        <dbReference type="ARBA" id="ARBA00022801"/>
    </source>
</evidence>
<evidence type="ECO:0000313" key="7">
    <source>
        <dbReference type="EMBL" id="GAA1526840.1"/>
    </source>
</evidence>
<reference evidence="7 8" key="1">
    <citation type="journal article" date="2019" name="Int. J. Syst. Evol. Microbiol.">
        <title>The Global Catalogue of Microorganisms (GCM) 10K type strain sequencing project: providing services to taxonomists for standard genome sequencing and annotation.</title>
        <authorList>
            <consortium name="The Broad Institute Genomics Platform"/>
            <consortium name="The Broad Institute Genome Sequencing Center for Infectious Disease"/>
            <person name="Wu L."/>
            <person name="Ma J."/>
        </authorList>
    </citation>
    <scope>NUCLEOTIDE SEQUENCE [LARGE SCALE GENOMIC DNA]</scope>
    <source>
        <strain evidence="7 8">JCM 14942</strain>
    </source>
</reference>
<comment type="similarity">
    <text evidence="1 5">Belongs to the metallo-dependent hydrolases superfamily. NagA family.</text>
</comment>
<dbReference type="PANTHER" id="PTHR11113:SF14">
    <property type="entry name" value="N-ACETYLGLUCOSAMINE-6-PHOSPHATE DEACETYLASE"/>
    <property type="match status" value="1"/>
</dbReference>
<protein>
    <submittedName>
        <fullName evidence="7">N-acetylglucosamine-6-phosphate deacetylase</fullName>
    </submittedName>
</protein>
<dbReference type="InterPro" id="IPR011059">
    <property type="entry name" value="Metal-dep_hydrolase_composite"/>
</dbReference>
<evidence type="ECO:0000256" key="1">
    <source>
        <dbReference type="ARBA" id="ARBA00010716"/>
    </source>
</evidence>
<dbReference type="InterPro" id="IPR032466">
    <property type="entry name" value="Metal_Hydrolase"/>
</dbReference>
<dbReference type="InterPro" id="IPR003764">
    <property type="entry name" value="GlcNAc_6-P_deAcase"/>
</dbReference>
<dbReference type="SUPFAM" id="SSF51338">
    <property type="entry name" value="Composite domain of metallo-dependent hydrolases"/>
    <property type="match status" value="1"/>
</dbReference>
<dbReference type="SUPFAM" id="SSF51556">
    <property type="entry name" value="Metallo-dependent hydrolases"/>
    <property type="match status" value="1"/>
</dbReference>
<dbReference type="RefSeq" id="WP_246086849.1">
    <property type="nucleotide sequence ID" value="NZ_BAAAOR010000025.1"/>
</dbReference>
<dbReference type="Pfam" id="PF01979">
    <property type="entry name" value="Amidohydro_1"/>
    <property type="match status" value="1"/>
</dbReference>
<evidence type="ECO:0000256" key="4">
    <source>
        <dbReference type="ARBA" id="ARBA00023277"/>
    </source>
</evidence>